<organism evidence="1 2">
    <name type="scientific">Ramlibacter alkalitolerans</name>
    <dbReference type="NCBI Taxonomy" id="2039631"/>
    <lineage>
        <taxon>Bacteria</taxon>
        <taxon>Pseudomonadati</taxon>
        <taxon>Pseudomonadota</taxon>
        <taxon>Betaproteobacteria</taxon>
        <taxon>Burkholderiales</taxon>
        <taxon>Comamonadaceae</taxon>
        <taxon>Ramlibacter</taxon>
    </lineage>
</organism>
<sequence length="126" mass="13882">MSTRKRPPTKLAIGAYGFTVSRMSEEAARKAGVFGETDLHNQDVAINFGNTDQTVANTFLHEALHGVHWVSGLEDKPLEEEFTRQGANGICELFRRNPKAMAWWLATLDPKAAREFATALSAHLAA</sequence>
<name>A0ABS1JTX0_9BURK</name>
<comment type="caution">
    <text evidence="1">The sequence shown here is derived from an EMBL/GenBank/DDBJ whole genome shotgun (WGS) entry which is preliminary data.</text>
</comment>
<protein>
    <submittedName>
        <fullName evidence="1">Uncharacterized protein</fullName>
    </submittedName>
</protein>
<evidence type="ECO:0000313" key="2">
    <source>
        <dbReference type="Proteomes" id="UP000622707"/>
    </source>
</evidence>
<proteinExistence type="predicted"/>
<dbReference type="EMBL" id="JAEQND010000013">
    <property type="protein sequence ID" value="MBL0427730.1"/>
    <property type="molecule type" value="Genomic_DNA"/>
</dbReference>
<dbReference type="Proteomes" id="UP000622707">
    <property type="component" value="Unassembled WGS sequence"/>
</dbReference>
<evidence type="ECO:0000313" key="1">
    <source>
        <dbReference type="EMBL" id="MBL0427730.1"/>
    </source>
</evidence>
<gene>
    <name evidence="1" type="ORF">JI746_21670</name>
</gene>
<dbReference type="RefSeq" id="WP_201692364.1">
    <property type="nucleotide sequence ID" value="NZ_JAEQND010000013.1"/>
</dbReference>
<reference evidence="1 2" key="1">
    <citation type="journal article" date="2017" name="Int. J. Syst. Evol. Microbiol.">
        <title>Ramlibacter alkalitolerans sp. nov., alkali-tolerant bacterium isolated from soil of ginseng.</title>
        <authorList>
            <person name="Lee D.H."/>
            <person name="Cha C.J."/>
        </authorList>
    </citation>
    <scope>NUCLEOTIDE SEQUENCE [LARGE SCALE GENOMIC DNA]</scope>
    <source>
        <strain evidence="1 2">KACC 19305</strain>
    </source>
</reference>
<keyword evidence="2" id="KW-1185">Reference proteome</keyword>
<accession>A0ABS1JTX0</accession>